<evidence type="ECO:0000313" key="1">
    <source>
        <dbReference type="EMBL" id="CAI9569492.1"/>
    </source>
</evidence>
<feature type="non-terminal residue" evidence="1">
    <location>
        <position position="1"/>
    </location>
</feature>
<dbReference type="EMBL" id="CATNWA010014242">
    <property type="protein sequence ID" value="CAI9569492.1"/>
    <property type="molecule type" value="Genomic_DNA"/>
</dbReference>
<accession>A0ABN9DEG8</accession>
<comment type="caution">
    <text evidence="1">The sequence shown here is derived from an EMBL/GenBank/DDBJ whole genome shotgun (WGS) entry which is preliminary data.</text>
</comment>
<organism evidence="1 2">
    <name type="scientific">Staurois parvus</name>
    <dbReference type="NCBI Taxonomy" id="386267"/>
    <lineage>
        <taxon>Eukaryota</taxon>
        <taxon>Metazoa</taxon>
        <taxon>Chordata</taxon>
        <taxon>Craniata</taxon>
        <taxon>Vertebrata</taxon>
        <taxon>Euteleostomi</taxon>
        <taxon>Amphibia</taxon>
        <taxon>Batrachia</taxon>
        <taxon>Anura</taxon>
        <taxon>Neobatrachia</taxon>
        <taxon>Ranoidea</taxon>
        <taxon>Ranidae</taxon>
        <taxon>Staurois</taxon>
    </lineage>
</organism>
<name>A0ABN9DEG8_9NEOB</name>
<gene>
    <name evidence="1" type="ORF">SPARVUS_LOCUS6931534</name>
</gene>
<reference evidence="1" key="1">
    <citation type="submission" date="2023-05" db="EMBL/GenBank/DDBJ databases">
        <authorList>
            <person name="Stuckert A."/>
        </authorList>
    </citation>
    <scope>NUCLEOTIDE SEQUENCE</scope>
</reference>
<evidence type="ECO:0000313" key="2">
    <source>
        <dbReference type="Proteomes" id="UP001162483"/>
    </source>
</evidence>
<protein>
    <submittedName>
        <fullName evidence="1">Uncharacterized protein</fullName>
    </submittedName>
</protein>
<dbReference type="Proteomes" id="UP001162483">
    <property type="component" value="Unassembled WGS sequence"/>
</dbReference>
<proteinExistence type="predicted"/>
<keyword evidence="2" id="KW-1185">Reference proteome</keyword>
<sequence>NHLWVFYFLLNKPKTTENLEKKSFFLVSVIKVCK</sequence>